<dbReference type="Proteomes" id="UP000187209">
    <property type="component" value="Unassembled WGS sequence"/>
</dbReference>
<dbReference type="GO" id="GO:0005783">
    <property type="term" value="C:endoplasmic reticulum"/>
    <property type="evidence" value="ECO:0007669"/>
    <property type="project" value="TreeGrafter"/>
</dbReference>
<evidence type="ECO:0000313" key="5">
    <source>
        <dbReference type="EMBL" id="OMJ71893.1"/>
    </source>
</evidence>
<sequence>MDQKHLWMDLGSYSKISQPDGKYLHWVTDIKDELPIIMGNCEASSRTPVTYPQVFKSALQTHSKRPALKYKINGKGPWVTWTYEEYFNDCKKFAASLIALGMNPMETTNIIGFNSPQWVIGFGGSLFAGCIPVGVYTTNNVEACEYIANHSESKLILVQNENHLKKYLKLWPRCPNIKAIVVYWPGNELENLRKGKPVYTWDEFLKRHSEQDFALVQSRMDALRPSQVATIVYTSGTTGPPKGVLLSHDNCTWTPKTSVDSSRLLSDEERLVSFLPLSHVVAQQIDIFGAIYSKAEIFFADENALQGSLVNTLKEARPTFFFAVPRVFEKIEEKVRAVGASKKGFQKSIADWAKRVGFENSLNQLNGKPTTFAFSIANRLVFNRIKESLGLEQCKLIMVGAAPIAKGCLEYFLSLNIFLMNGYGMSESSAPETVNGNTKCNIYSAGFPLNGTDLVIKGPKGEILPQGTKGEICFRGRNKFMGYYKNESATKESIDLDGYIHSGDKGYVDKNGFLFITGRFKELIITAGGENIPPVLIEDAVKEKCNIISNAFLVGEARKYLSMLISFKVKPGPDGTFTNELTPEVVEVLNTLGVKATTTDEAANSPQVHKYIQDVIDKVNKHSTSRAQEVKKFRFILQDFSIPGGELTPTMKVKRKVVLEKYKALIEEVYSDPKL</sequence>
<accession>A0A1R2B527</accession>
<dbReference type="EMBL" id="MPUH01000947">
    <property type="protein sequence ID" value="OMJ71893.1"/>
    <property type="molecule type" value="Genomic_DNA"/>
</dbReference>
<dbReference type="GO" id="GO:0004467">
    <property type="term" value="F:long-chain fatty acid-CoA ligase activity"/>
    <property type="evidence" value="ECO:0007669"/>
    <property type="project" value="TreeGrafter"/>
</dbReference>
<evidence type="ECO:0000256" key="3">
    <source>
        <dbReference type="ARBA" id="ARBA00023098"/>
    </source>
</evidence>
<dbReference type="InterPro" id="IPR020845">
    <property type="entry name" value="AMP-binding_CS"/>
</dbReference>
<organism evidence="5 6">
    <name type="scientific">Stentor coeruleus</name>
    <dbReference type="NCBI Taxonomy" id="5963"/>
    <lineage>
        <taxon>Eukaryota</taxon>
        <taxon>Sar</taxon>
        <taxon>Alveolata</taxon>
        <taxon>Ciliophora</taxon>
        <taxon>Postciliodesmatophora</taxon>
        <taxon>Heterotrichea</taxon>
        <taxon>Heterotrichida</taxon>
        <taxon>Stentoridae</taxon>
        <taxon>Stentor</taxon>
    </lineage>
</organism>
<dbReference type="Gene3D" id="3.40.50.12780">
    <property type="entry name" value="N-terminal domain of ligase-like"/>
    <property type="match status" value="1"/>
</dbReference>
<dbReference type="InterPro" id="IPR000873">
    <property type="entry name" value="AMP-dep_synth/lig_dom"/>
</dbReference>
<keyword evidence="2" id="KW-0276">Fatty acid metabolism</keyword>
<keyword evidence="1" id="KW-0436">Ligase</keyword>
<keyword evidence="6" id="KW-1185">Reference proteome</keyword>
<gene>
    <name evidence="5" type="ORF">SteCoe_29776</name>
</gene>
<reference evidence="5 6" key="1">
    <citation type="submission" date="2016-11" db="EMBL/GenBank/DDBJ databases">
        <title>The macronuclear genome of Stentor coeruleus: a giant cell with tiny introns.</title>
        <authorList>
            <person name="Slabodnick M."/>
            <person name="Ruby J.G."/>
            <person name="Reiff S.B."/>
            <person name="Swart E.C."/>
            <person name="Gosai S."/>
            <person name="Prabakaran S."/>
            <person name="Witkowska E."/>
            <person name="Larue G.E."/>
            <person name="Fisher S."/>
            <person name="Freeman R.M."/>
            <person name="Gunawardena J."/>
            <person name="Chu W."/>
            <person name="Stover N.A."/>
            <person name="Gregory B.D."/>
            <person name="Nowacki M."/>
            <person name="Derisi J."/>
            <person name="Roy S.W."/>
            <person name="Marshall W.F."/>
            <person name="Sood P."/>
        </authorList>
    </citation>
    <scope>NUCLEOTIDE SEQUENCE [LARGE SCALE GENOMIC DNA]</scope>
    <source>
        <strain evidence="5">WM001</strain>
    </source>
</reference>
<evidence type="ECO:0000256" key="1">
    <source>
        <dbReference type="ARBA" id="ARBA00022598"/>
    </source>
</evidence>
<dbReference type="GO" id="GO:0016020">
    <property type="term" value="C:membrane"/>
    <property type="evidence" value="ECO:0007669"/>
    <property type="project" value="TreeGrafter"/>
</dbReference>
<protein>
    <recommendedName>
        <fullName evidence="4">AMP-dependent synthetase/ligase domain-containing protein</fullName>
    </recommendedName>
</protein>
<keyword evidence="3" id="KW-0443">Lipid metabolism</keyword>
<proteinExistence type="predicted"/>
<dbReference type="Pfam" id="PF23562">
    <property type="entry name" value="AMP-binding_C_3"/>
    <property type="match status" value="1"/>
</dbReference>
<dbReference type="Pfam" id="PF00501">
    <property type="entry name" value="AMP-binding"/>
    <property type="match status" value="1"/>
</dbReference>
<evidence type="ECO:0000313" key="6">
    <source>
        <dbReference type="Proteomes" id="UP000187209"/>
    </source>
</evidence>
<evidence type="ECO:0000259" key="4">
    <source>
        <dbReference type="Pfam" id="PF00501"/>
    </source>
</evidence>
<dbReference type="SUPFAM" id="SSF56801">
    <property type="entry name" value="Acetyl-CoA synthetase-like"/>
    <property type="match status" value="1"/>
</dbReference>
<dbReference type="PANTHER" id="PTHR43272">
    <property type="entry name" value="LONG-CHAIN-FATTY-ACID--COA LIGASE"/>
    <property type="match status" value="1"/>
</dbReference>
<dbReference type="PANTHER" id="PTHR43272:SF32">
    <property type="entry name" value="AMP-DEPENDENT SYNTHETASE_LIGASE DOMAIN-CONTAINING PROTEIN"/>
    <property type="match status" value="1"/>
</dbReference>
<dbReference type="AlphaFoldDB" id="A0A1R2B527"/>
<name>A0A1R2B527_9CILI</name>
<dbReference type="InterPro" id="IPR042099">
    <property type="entry name" value="ANL_N_sf"/>
</dbReference>
<dbReference type="OrthoDB" id="3633556at2759"/>
<feature type="domain" description="AMP-dependent synthetase/ligase" evidence="4">
    <location>
        <begin position="57"/>
        <end position="484"/>
    </location>
</feature>
<evidence type="ECO:0000256" key="2">
    <source>
        <dbReference type="ARBA" id="ARBA00022832"/>
    </source>
</evidence>
<dbReference type="PROSITE" id="PS00455">
    <property type="entry name" value="AMP_BINDING"/>
    <property type="match status" value="1"/>
</dbReference>
<comment type="caution">
    <text evidence="5">The sequence shown here is derived from an EMBL/GenBank/DDBJ whole genome shotgun (WGS) entry which is preliminary data.</text>
</comment>